<evidence type="ECO:0000313" key="2">
    <source>
        <dbReference type="Proteomes" id="UP000035704"/>
    </source>
</evidence>
<dbReference type="Proteomes" id="UP000035704">
    <property type="component" value="Chromosome"/>
</dbReference>
<evidence type="ECO:0000313" key="1">
    <source>
        <dbReference type="EMBL" id="AKL97125.1"/>
    </source>
</evidence>
<protein>
    <submittedName>
        <fullName evidence="1">Putative membrane protein</fullName>
    </submittedName>
</protein>
<proteinExistence type="predicted"/>
<dbReference type="PATRIC" id="fig|84022.5.peg.3392"/>
<reference evidence="1 2" key="1">
    <citation type="submission" date="2014-10" db="EMBL/GenBank/DDBJ databases">
        <title>Genome sequence of Clostridium aceticum DSM 1496.</title>
        <authorList>
            <person name="Poehlein A."/>
            <person name="Schiel-Bengelsdorf B."/>
            <person name="Gottschalk G."/>
            <person name="Duerre P."/>
            <person name="Daniel R."/>
        </authorList>
    </citation>
    <scope>NUCLEOTIDE SEQUENCE [LARGE SCALE GENOMIC DNA]</scope>
    <source>
        <strain evidence="1 2">DSM 1496</strain>
    </source>
</reference>
<dbReference type="STRING" id="84022.CACET_c36970"/>
<organism evidence="1 2">
    <name type="scientific">Clostridium aceticum</name>
    <dbReference type="NCBI Taxonomy" id="84022"/>
    <lineage>
        <taxon>Bacteria</taxon>
        <taxon>Bacillati</taxon>
        <taxon>Bacillota</taxon>
        <taxon>Clostridia</taxon>
        <taxon>Eubacteriales</taxon>
        <taxon>Clostridiaceae</taxon>
        <taxon>Clostridium</taxon>
    </lineage>
</organism>
<sequence length="419" mass="48656">MNKDIMNRFSPRRQKAYVSIFGTTQLHLRNPYVIAWWSAAFPGAGHMLLSKYLRGFLLFLWEVIVNIQSNLNLAILYSFIGRFDRAKEVLDTQWLLLYIATYIFAIWDGYRTAADINNYYVLAAREDAQITPQIVSAMEINYLDKRKPLVAAGWSFIMPGLGQLYIHRIVTAAFILIWWIVIMYFSKLLPAIHASFLGNFQEAKSIVDPQWLLNIPSVYMFAIYDAYVNTVENNKLFEWEQSKFLKRDYQSQNFPMPKRRKKSEGDPVYIISTFEHSVYLEMAITAIQMKGIPKEDIFAVPMDKRGEDRVLFDSMHFSDGLSLFDLPAILGAIFMLFGTIYGFILKWGPIWWALIGLAFGFSLGLIIKLIITKKYSNRQEKYRATEVVLIIQCKETQLETVKDTLWSHYALGVRKLDLE</sequence>
<name>A0A0D8I5T3_9CLOT</name>
<gene>
    <name evidence="1" type="ORF">CACET_c36970</name>
</gene>
<dbReference type="RefSeq" id="WP_044826563.1">
    <property type="nucleotide sequence ID" value="NZ_CP009687.1"/>
</dbReference>
<keyword evidence="2" id="KW-1185">Reference proteome</keyword>
<dbReference type="KEGG" id="cace:CACET_c36970"/>
<accession>A0A0D8I5T3</accession>
<dbReference type="EMBL" id="CP009687">
    <property type="protein sequence ID" value="AKL97125.1"/>
    <property type="molecule type" value="Genomic_DNA"/>
</dbReference>
<dbReference type="AlphaFoldDB" id="A0A0D8I5T3"/>